<evidence type="ECO:0000256" key="2">
    <source>
        <dbReference type="ARBA" id="ARBA00005046"/>
    </source>
</evidence>
<keyword evidence="6" id="KW-0479">Metal-binding</keyword>
<dbReference type="EC" id="2.10.1.1" evidence="6"/>
<evidence type="ECO:0000256" key="6">
    <source>
        <dbReference type="RuleBase" id="RU365090"/>
    </source>
</evidence>
<dbReference type="Gene3D" id="3.90.105.10">
    <property type="entry name" value="Molybdopterin biosynthesis moea protein, domain 2"/>
    <property type="match status" value="1"/>
</dbReference>
<dbReference type="CDD" id="cd00887">
    <property type="entry name" value="MoeA"/>
    <property type="match status" value="1"/>
</dbReference>
<dbReference type="InterPro" id="IPR001453">
    <property type="entry name" value="MoaB/Mog_dom"/>
</dbReference>
<keyword evidence="6" id="KW-0808">Transferase</keyword>
<feature type="domain" description="MoaB/Mog" evidence="7">
    <location>
        <begin position="176"/>
        <end position="313"/>
    </location>
</feature>
<dbReference type="InterPro" id="IPR036425">
    <property type="entry name" value="MoaB/Mog-like_dom_sf"/>
</dbReference>
<dbReference type="Pfam" id="PF03453">
    <property type="entry name" value="MoeA_N"/>
    <property type="match status" value="1"/>
</dbReference>
<comment type="pathway">
    <text evidence="2 6">Cofactor biosynthesis; molybdopterin biosynthesis.</text>
</comment>
<keyword evidence="6" id="KW-0500">Molybdenum</keyword>
<dbReference type="Gene3D" id="2.40.340.10">
    <property type="entry name" value="MoeA, C-terminal, domain IV"/>
    <property type="match status" value="1"/>
</dbReference>
<dbReference type="SUPFAM" id="SSF53218">
    <property type="entry name" value="Molybdenum cofactor biosynthesis proteins"/>
    <property type="match status" value="1"/>
</dbReference>
<evidence type="ECO:0000256" key="1">
    <source>
        <dbReference type="ARBA" id="ARBA00002901"/>
    </source>
</evidence>
<keyword evidence="9" id="KW-1185">Reference proteome</keyword>
<dbReference type="InterPro" id="IPR036135">
    <property type="entry name" value="MoeA_linker/N_sf"/>
</dbReference>
<evidence type="ECO:0000313" key="8">
    <source>
        <dbReference type="EMBL" id="MBI1682602.1"/>
    </source>
</evidence>
<proteinExistence type="inferred from homology"/>
<dbReference type="Gene3D" id="2.170.190.11">
    <property type="entry name" value="Molybdopterin biosynthesis moea protein, domain 3"/>
    <property type="match status" value="1"/>
</dbReference>
<dbReference type="PANTHER" id="PTHR10192">
    <property type="entry name" value="MOLYBDOPTERIN BIOSYNTHESIS PROTEIN"/>
    <property type="match status" value="1"/>
</dbReference>
<evidence type="ECO:0000256" key="3">
    <source>
        <dbReference type="ARBA" id="ARBA00010763"/>
    </source>
</evidence>
<dbReference type="Pfam" id="PF03454">
    <property type="entry name" value="MoeA_C"/>
    <property type="match status" value="1"/>
</dbReference>
<comment type="cofactor">
    <cofactor evidence="6">
        <name>Mg(2+)</name>
        <dbReference type="ChEBI" id="CHEBI:18420"/>
    </cofactor>
</comment>
<dbReference type="PANTHER" id="PTHR10192:SF5">
    <property type="entry name" value="GEPHYRIN"/>
    <property type="match status" value="1"/>
</dbReference>
<dbReference type="SUPFAM" id="SSF63882">
    <property type="entry name" value="MoeA N-terminal region -like"/>
    <property type="match status" value="1"/>
</dbReference>
<dbReference type="InterPro" id="IPR005111">
    <property type="entry name" value="MoeA_C_domain_IV"/>
</dbReference>
<name>A0ABS0SSI4_9CAUL</name>
<dbReference type="InterPro" id="IPR036688">
    <property type="entry name" value="MoeA_C_domain_IV_sf"/>
</dbReference>
<dbReference type="Gene3D" id="3.40.980.10">
    <property type="entry name" value="MoaB/Mog-like domain"/>
    <property type="match status" value="1"/>
</dbReference>
<protein>
    <recommendedName>
        <fullName evidence="6">Molybdopterin molybdenumtransferase</fullName>
        <ecNumber evidence="6">2.10.1.1</ecNumber>
    </recommendedName>
</protein>
<comment type="caution">
    <text evidence="8">The sequence shown here is derived from an EMBL/GenBank/DDBJ whole genome shotgun (WGS) entry which is preliminary data.</text>
</comment>
<reference evidence="8 9" key="1">
    <citation type="submission" date="2020-11" db="EMBL/GenBank/DDBJ databases">
        <title>genome sequence of strain KACC 18849.</title>
        <authorList>
            <person name="Gao J."/>
            <person name="Zhang X."/>
        </authorList>
    </citation>
    <scope>NUCLEOTIDE SEQUENCE [LARGE SCALE GENOMIC DNA]</scope>
    <source>
        <strain evidence="8 9">KACC 18849</strain>
    </source>
</reference>
<comment type="function">
    <text evidence="1 6">Catalyzes the insertion of molybdate into adenylated molybdopterin with the concomitant release of AMP.</text>
</comment>
<dbReference type="Proteomes" id="UP000639859">
    <property type="component" value="Unassembled WGS sequence"/>
</dbReference>
<evidence type="ECO:0000256" key="5">
    <source>
        <dbReference type="ARBA" id="ARBA00047317"/>
    </source>
</evidence>
<sequence length="400" mass="41400">MKNLTVEDARGRMLEGAARLGVETVALPATIGRVLATAIVADRHQPPFDASAMDGWAIRRADYGTVAEFEIAGESAAGRAYPAAVQTGQAVRIFTGAPVPAGADLVVIQEEATRDGDAVRFAAGKDPKANIRPAGGDFRSGERLLEEGMRIDPWRLSLAAAAGRDRLEVARRPKVAILATGDELVPPGAAPAPDQIFESGSFSLAALITAWGGEAIKLAPAADSVEAIAEAVRDAAVDLVVTIGGASVGDYDLVKPAMSRLGLALRVQTIAVRPGKPTWFGLLDDGRRVLGLPGNPASALVCAELFLRPLLAALSGADPALPFTPARLAVPLPANGPREHWLRAARTVDAEGRQVVTPFPDQDSSLVGVFAQADALVMRPAGAPAADAGDLVTALPLARG</sequence>
<dbReference type="Pfam" id="PF00994">
    <property type="entry name" value="MoCF_biosynth"/>
    <property type="match status" value="1"/>
</dbReference>
<comment type="catalytic activity">
    <reaction evidence="5">
        <text>adenylyl-molybdopterin + molybdate = Mo-molybdopterin + AMP + H(+)</text>
        <dbReference type="Rhea" id="RHEA:35047"/>
        <dbReference type="ChEBI" id="CHEBI:15378"/>
        <dbReference type="ChEBI" id="CHEBI:36264"/>
        <dbReference type="ChEBI" id="CHEBI:62727"/>
        <dbReference type="ChEBI" id="CHEBI:71302"/>
        <dbReference type="ChEBI" id="CHEBI:456215"/>
        <dbReference type="EC" id="2.10.1.1"/>
    </reaction>
</comment>
<keyword evidence="4 6" id="KW-0501">Molybdenum cofactor biosynthesis</keyword>
<dbReference type="InterPro" id="IPR038987">
    <property type="entry name" value="MoeA-like"/>
</dbReference>
<dbReference type="SUPFAM" id="SSF63867">
    <property type="entry name" value="MoeA C-terminal domain-like"/>
    <property type="match status" value="1"/>
</dbReference>
<dbReference type="NCBIfam" id="NF045515">
    <property type="entry name" value="Glp_gephyrin"/>
    <property type="match status" value="1"/>
</dbReference>
<keyword evidence="6" id="KW-0460">Magnesium</keyword>
<comment type="similarity">
    <text evidence="3 6">Belongs to the MoeA family.</text>
</comment>
<accession>A0ABS0SSI4</accession>
<organism evidence="8 9">
    <name type="scientific">Caulobacter hibisci</name>
    <dbReference type="NCBI Taxonomy" id="2035993"/>
    <lineage>
        <taxon>Bacteria</taxon>
        <taxon>Pseudomonadati</taxon>
        <taxon>Pseudomonadota</taxon>
        <taxon>Alphaproteobacteria</taxon>
        <taxon>Caulobacterales</taxon>
        <taxon>Caulobacteraceae</taxon>
        <taxon>Caulobacter</taxon>
    </lineage>
</organism>
<evidence type="ECO:0000256" key="4">
    <source>
        <dbReference type="ARBA" id="ARBA00023150"/>
    </source>
</evidence>
<evidence type="ECO:0000313" key="9">
    <source>
        <dbReference type="Proteomes" id="UP000639859"/>
    </source>
</evidence>
<dbReference type="InterPro" id="IPR005110">
    <property type="entry name" value="MoeA_linker/N"/>
</dbReference>
<evidence type="ECO:0000259" key="7">
    <source>
        <dbReference type="SMART" id="SM00852"/>
    </source>
</evidence>
<dbReference type="EMBL" id="JADWOX010000001">
    <property type="protein sequence ID" value="MBI1682602.1"/>
    <property type="molecule type" value="Genomic_DNA"/>
</dbReference>
<dbReference type="SMART" id="SM00852">
    <property type="entry name" value="MoCF_biosynth"/>
    <property type="match status" value="1"/>
</dbReference>
<gene>
    <name evidence="8" type="ORF">I4Q42_02865</name>
</gene>